<dbReference type="PROSITE" id="PS51265">
    <property type="entry name" value="ZF_DBF4"/>
    <property type="match status" value="1"/>
</dbReference>
<dbReference type="InterPro" id="IPR055116">
    <property type="entry name" value="DBF4_BRCT"/>
</dbReference>
<dbReference type="InterPro" id="IPR038545">
    <property type="entry name" value="Znf_DBF_sf"/>
</dbReference>
<feature type="region of interest" description="Disordered" evidence="5">
    <location>
        <begin position="573"/>
        <end position="622"/>
    </location>
</feature>
<dbReference type="GO" id="GO:1901987">
    <property type="term" value="P:regulation of cell cycle phase transition"/>
    <property type="evidence" value="ECO:0007669"/>
    <property type="project" value="TreeGrafter"/>
</dbReference>
<dbReference type="Gene3D" id="3.40.50.10190">
    <property type="entry name" value="BRCT domain"/>
    <property type="match status" value="1"/>
</dbReference>
<dbReference type="GO" id="GO:0003676">
    <property type="term" value="F:nucleic acid binding"/>
    <property type="evidence" value="ECO:0007669"/>
    <property type="project" value="InterPro"/>
</dbReference>
<feature type="compositionally biased region" description="Basic and acidic residues" evidence="5">
    <location>
        <begin position="114"/>
        <end position="142"/>
    </location>
</feature>
<sequence>MAPAAAVSIPPPLSDATADMASRRLPLAAVPNAVNSPVRHLASIGSKRTRAHAGDARESSTYGQPPTKKQALAAPNEDAENVDPTRRPAVSATAHDKLDELFSRRSNNSQPTAFERKLASARGSEKKTTPQPRTLDRTQRQHADNLESIRQWQKHYRRHFPQFVFYFDNVPEDVRHKAMRSIRMLGAREEKFFSKSLTHVVTTRTLPADANTTSPHDEGKYDGKQDAARAESAQSTAPGQRRTATLLDAASRRAQQQSSYAHQSIDVRRPQDSGADVIAKARALSIKIWALEKLHRVLDTILDNDTGEPMVDTRGAARTSNRATAQDVDLEQLLRHEKVRGPADRDMNVVAQDMVSLRGAYIYIHDMDEKTKPVMVREYQRPQTKEQGKWPQFRLSGPGRCPFVEDPNHARKADRDREARTSKTQDIAHRTTRQNAATQALVEREVNLRRSPRKLAQATNPPMKQTQPAIHPPPTRRQSSAEVTPAFFNSTAANMRGLPRMVRGEPVASGVQPSNVTSAIRSQAISSTAISSTAPGLQRRFGDSKEVSLLKRKVLASNHSVPSSYANDVRAAINDDECPPPRAAKRKAQETLGVVQEDEDAGEQSRGRATATKRKKVLEKDPKPGYCENCRDKFDNFEEHIASRKHRKFAMTLDNWRDLDALLLQLKRPHKEKDVDRH</sequence>
<dbReference type="InterPro" id="IPR036420">
    <property type="entry name" value="BRCT_dom_sf"/>
</dbReference>
<dbReference type="EMBL" id="LFZO01000655">
    <property type="protein sequence ID" value="KXT01397.1"/>
    <property type="molecule type" value="Genomic_DNA"/>
</dbReference>
<feature type="region of interest" description="Disordered" evidence="5">
    <location>
        <begin position="28"/>
        <end position="142"/>
    </location>
</feature>
<dbReference type="Gene3D" id="6.10.250.3410">
    <property type="entry name" value="DBF zinc finger"/>
    <property type="match status" value="1"/>
</dbReference>
<keyword evidence="2 4" id="KW-0863">Zinc-finger</keyword>
<dbReference type="AlphaFoldDB" id="A0A139HG46"/>
<protein>
    <recommendedName>
        <fullName evidence="6">DBF4-type domain-containing protein</fullName>
    </recommendedName>
</protein>
<feature type="compositionally biased region" description="Basic and acidic residues" evidence="5">
    <location>
        <begin position="94"/>
        <end position="103"/>
    </location>
</feature>
<dbReference type="PANTHER" id="PTHR15375">
    <property type="entry name" value="ACTIVATOR OF S-PHASE KINASE-RELATED"/>
    <property type="match status" value="1"/>
</dbReference>
<dbReference type="SMART" id="SM00586">
    <property type="entry name" value="ZnF_DBF"/>
    <property type="match status" value="1"/>
</dbReference>
<dbReference type="STRING" id="113226.A0A139HG46"/>
<evidence type="ECO:0000313" key="8">
    <source>
        <dbReference type="Proteomes" id="UP000073492"/>
    </source>
</evidence>
<dbReference type="Pfam" id="PF22437">
    <property type="entry name" value="DBF4_BRCT"/>
    <property type="match status" value="1"/>
</dbReference>
<feature type="compositionally biased region" description="Polar residues" evidence="5">
    <location>
        <begin position="253"/>
        <end position="262"/>
    </location>
</feature>
<dbReference type="GO" id="GO:0031431">
    <property type="term" value="C:Dbf4-dependent protein kinase complex"/>
    <property type="evidence" value="ECO:0007669"/>
    <property type="project" value="TreeGrafter"/>
</dbReference>
<dbReference type="PANTHER" id="PTHR15375:SF26">
    <property type="entry name" value="PROTEIN CHIFFON"/>
    <property type="match status" value="1"/>
</dbReference>
<comment type="caution">
    <text evidence="7">The sequence shown here is derived from an EMBL/GenBank/DDBJ whole genome shotgun (WGS) entry which is preliminary data.</text>
</comment>
<feature type="compositionally biased region" description="Polar residues" evidence="5">
    <location>
        <begin position="457"/>
        <end position="468"/>
    </location>
</feature>
<dbReference type="Proteomes" id="UP000073492">
    <property type="component" value="Unassembled WGS sequence"/>
</dbReference>
<dbReference type="GO" id="GO:0008270">
    <property type="term" value="F:zinc ion binding"/>
    <property type="evidence" value="ECO:0007669"/>
    <property type="project" value="UniProtKB-KW"/>
</dbReference>
<evidence type="ECO:0000256" key="1">
    <source>
        <dbReference type="ARBA" id="ARBA00022723"/>
    </source>
</evidence>
<gene>
    <name evidence="7" type="ORF">AC579_284</name>
</gene>
<dbReference type="CDD" id="cd00027">
    <property type="entry name" value="BRCT"/>
    <property type="match status" value="1"/>
</dbReference>
<dbReference type="InterPro" id="IPR051590">
    <property type="entry name" value="Replication_Regulatory_Kinase"/>
</dbReference>
<organism evidence="7 8">
    <name type="scientific">Pseudocercospora musae</name>
    <dbReference type="NCBI Taxonomy" id="113226"/>
    <lineage>
        <taxon>Eukaryota</taxon>
        <taxon>Fungi</taxon>
        <taxon>Dikarya</taxon>
        <taxon>Ascomycota</taxon>
        <taxon>Pezizomycotina</taxon>
        <taxon>Dothideomycetes</taxon>
        <taxon>Dothideomycetidae</taxon>
        <taxon>Mycosphaerellales</taxon>
        <taxon>Mycosphaerellaceae</taxon>
        <taxon>Pseudocercospora</taxon>
    </lineage>
</organism>
<feature type="region of interest" description="Disordered" evidence="5">
    <location>
        <begin position="206"/>
        <end position="272"/>
    </location>
</feature>
<evidence type="ECO:0000256" key="4">
    <source>
        <dbReference type="PROSITE-ProRule" id="PRU00600"/>
    </source>
</evidence>
<dbReference type="SUPFAM" id="SSF52113">
    <property type="entry name" value="BRCT domain"/>
    <property type="match status" value="1"/>
</dbReference>
<evidence type="ECO:0000256" key="2">
    <source>
        <dbReference type="ARBA" id="ARBA00022771"/>
    </source>
</evidence>
<dbReference type="InterPro" id="IPR006572">
    <property type="entry name" value="Znf_DBF"/>
</dbReference>
<feature type="domain" description="DBF4-type" evidence="6">
    <location>
        <begin position="620"/>
        <end position="669"/>
    </location>
</feature>
<evidence type="ECO:0000256" key="3">
    <source>
        <dbReference type="ARBA" id="ARBA00022833"/>
    </source>
</evidence>
<dbReference type="GO" id="GO:0043539">
    <property type="term" value="F:protein serine/threonine kinase activator activity"/>
    <property type="evidence" value="ECO:0007669"/>
    <property type="project" value="TreeGrafter"/>
</dbReference>
<proteinExistence type="predicted"/>
<dbReference type="InterPro" id="IPR013939">
    <property type="entry name" value="Regulatory_Dfp1/Him1"/>
</dbReference>
<dbReference type="Pfam" id="PF07535">
    <property type="entry name" value="zf-DBF"/>
    <property type="match status" value="1"/>
</dbReference>
<feature type="compositionally biased region" description="Basic and acidic residues" evidence="5">
    <location>
        <begin position="215"/>
        <end position="229"/>
    </location>
</feature>
<keyword evidence="3" id="KW-0862">Zinc</keyword>
<dbReference type="GO" id="GO:0010571">
    <property type="term" value="P:positive regulation of nuclear cell cycle DNA replication"/>
    <property type="evidence" value="ECO:0007669"/>
    <property type="project" value="TreeGrafter"/>
</dbReference>
<name>A0A139HG46_9PEZI</name>
<accession>A0A139HG46</accession>
<evidence type="ECO:0000259" key="6">
    <source>
        <dbReference type="PROSITE" id="PS51265"/>
    </source>
</evidence>
<evidence type="ECO:0000256" key="5">
    <source>
        <dbReference type="SAM" id="MobiDB-lite"/>
    </source>
</evidence>
<feature type="region of interest" description="Disordered" evidence="5">
    <location>
        <begin position="454"/>
        <end position="480"/>
    </location>
</feature>
<feature type="compositionally biased region" description="Basic and acidic residues" evidence="5">
    <location>
        <begin position="406"/>
        <end position="429"/>
    </location>
</feature>
<reference evidence="7 8" key="1">
    <citation type="submission" date="2015-07" db="EMBL/GenBank/DDBJ databases">
        <title>Comparative genomics of the Sigatoka disease complex on banana suggests a link between parallel evolutionary changes in Pseudocercospora fijiensis and Pseudocercospora eumusae and increased virulence on the banana host.</title>
        <authorList>
            <person name="Chang T.-C."/>
            <person name="Salvucci A."/>
            <person name="Crous P.W."/>
            <person name="Stergiopoulos I."/>
        </authorList>
    </citation>
    <scope>NUCLEOTIDE SEQUENCE [LARGE SCALE GENOMIC DNA]</scope>
    <source>
        <strain evidence="7 8">CBS 116634</strain>
    </source>
</reference>
<dbReference type="FunFam" id="6.10.250.3410:FF:000001">
    <property type="entry name" value="Protein DBF4 homolog A"/>
    <property type="match status" value="1"/>
</dbReference>
<feature type="region of interest" description="Disordered" evidence="5">
    <location>
        <begin position="381"/>
        <end position="438"/>
    </location>
</feature>
<dbReference type="OrthoDB" id="21380at2759"/>
<keyword evidence="8" id="KW-1185">Reference proteome</keyword>
<dbReference type="Pfam" id="PF08630">
    <property type="entry name" value="Dfp1_Him1_M"/>
    <property type="match status" value="1"/>
</dbReference>
<evidence type="ECO:0000313" key="7">
    <source>
        <dbReference type="EMBL" id="KXT01397.1"/>
    </source>
</evidence>
<keyword evidence="1" id="KW-0479">Metal-binding</keyword>